<dbReference type="AlphaFoldDB" id="A0A5B9M7Q6"/>
<keyword evidence="3" id="KW-1185">Reference proteome</keyword>
<name>A0A5B9M7Q6_9BACT</name>
<feature type="compositionally biased region" description="Basic and acidic residues" evidence="1">
    <location>
        <begin position="42"/>
        <end position="54"/>
    </location>
</feature>
<evidence type="ECO:0000313" key="3">
    <source>
        <dbReference type="Proteomes" id="UP000321353"/>
    </source>
</evidence>
<gene>
    <name evidence="2" type="ORF">Mal15_07210</name>
</gene>
<feature type="region of interest" description="Disordered" evidence="1">
    <location>
        <begin position="1"/>
        <end position="54"/>
    </location>
</feature>
<sequence length="104" mass="11478">MRQNDEAKRWGQNDGGKTMGQDDGAGRWGRTMGQDDGAGRWGQDDGGKTIEGRMMEGSVMGGGMMENFAVRVDVMAGRCGKNREWSRLKSFCPHRFAPFYLAAP</sequence>
<proteinExistence type="predicted"/>
<feature type="compositionally biased region" description="Basic and acidic residues" evidence="1">
    <location>
        <begin position="1"/>
        <end position="11"/>
    </location>
</feature>
<dbReference type="EMBL" id="CP036264">
    <property type="protein sequence ID" value="QEF96693.1"/>
    <property type="molecule type" value="Genomic_DNA"/>
</dbReference>
<evidence type="ECO:0000313" key="2">
    <source>
        <dbReference type="EMBL" id="QEF96693.1"/>
    </source>
</evidence>
<dbReference type="KEGG" id="smam:Mal15_07210"/>
<reference evidence="2 3" key="1">
    <citation type="submission" date="2019-02" db="EMBL/GenBank/DDBJ databases">
        <title>Planctomycetal bacteria perform biofilm scaping via a novel small molecule.</title>
        <authorList>
            <person name="Jeske O."/>
            <person name="Boedeker C."/>
            <person name="Wiegand S."/>
            <person name="Breitling P."/>
            <person name="Kallscheuer N."/>
            <person name="Jogler M."/>
            <person name="Rohde M."/>
            <person name="Petersen J."/>
            <person name="Medema M.H."/>
            <person name="Surup F."/>
            <person name="Jogler C."/>
        </authorList>
    </citation>
    <scope>NUCLEOTIDE SEQUENCE [LARGE SCALE GENOMIC DNA]</scope>
    <source>
        <strain evidence="2 3">Mal15</strain>
    </source>
</reference>
<dbReference type="Proteomes" id="UP000321353">
    <property type="component" value="Chromosome"/>
</dbReference>
<accession>A0A5B9M7Q6</accession>
<evidence type="ECO:0000256" key="1">
    <source>
        <dbReference type="SAM" id="MobiDB-lite"/>
    </source>
</evidence>
<organism evidence="2 3">
    <name type="scientific">Stieleria maiorica</name>
    <dbReference type="NCBI Taxonomy" id="2795974"/>
    <lineage>
        <taxon>Bacteria</taxon>
        <taxon>Pseudomonadati</taxon>
        <taxon>Planctomycetota</taxon>
        <taxon>Planctomycetia</taxon>
        <taxon>Pirellulales</taxon>
        <taxon>Pirellulaceae</taxon>
        <taxon>Stieleria</taxon>
    </lineage>
</organism>
<protein>
    <submittedName>
        <fullName evidence="2">Uncharacterized protein</fullName>
    </submittedName>
</protein>